<protein>
    <recommendedName>
        <fullName evidence="1">Calmodulin binding protein-like N-terminal domain-containing protein</fullName>
    </recommendedName>
</protein>
<sequence>MHVSLVGNNAGTVVDFGPEASAKGDSNEWEGDTWTAEEFQSKIAEEMKGKKSVLVGDVQLKLNKGIVSLSDVKFRSSEHHNSGVFKLGARVVDPCHGSRVIEA</sequence>
<feature type="domain" description="Calmodulin binding protein-like N-terminal" evidence="1">
    <location>
        <begin position="2"/>
        <end position="103"/>
    </location>
</feature>
<gene>
    <name evidence="2" type="ORF">ACH5RR_025645</name>
</gene>
<dbReference type="Proteomes" id="UP001630127">
    <property type="component" value="Unassembled WGS sequence"/>
</dbReference>
<proteinExistence type="predicted"/>
<name>A0ABD2Z595_9GENT</name>
<evidence type="ECO:0000313" key="2">
    <source>
        <dbReference type="EMBL" id="KAL3512928.1"/>
    </source>
</evidence>
<dbReference type="AlphaFoldDB" id="A0ABD2Z595"/>
<reference evidence="2 3" key="1">
    <citation type="submission" date="2024-11" db="EMBL/GenBank/DDBJ databases">
        <title>A near-complete genome assembly of Cinchona calisaya.</title>
        <authorList>
            <person name="Lian D.C."/>
            <person name="Zhao X.W."/>
            <person name="Wei L."/>
        </authorList>
    </citation>
    <scope>NUCLEOTIDE SEQUENCE [LARGE SCALE GENOMIC DNA]</scope>
    <source>
        <tissue evidence="2">Nenye</tissue>
    </source>
</reference>
<dbReference type="InterPro" id="IPR012416">
    <property type="entry name" value="CBP60"/>
</dbReference>
<organism evidence="2 3">
    <name type="scientific">Cinchona calisaya</name>
    <dbReference type="NCBI Taxonomy" id="153742"/>
    <lineage>
        <taxon>Eukaryota</taxon>
        <taxon>Viridiplantae</taxon>
        <taxon>Streptophyta</taxon>
        <taxon>Embryophyta</taxon>
        <taxon>Tracheophyta</taxon>
        <taxon>Spermatophyta</taxon>
        <taxon>Magnoliopsida</taxon>
        <taxon>eudicotyledons</taxon>
        <taxon>Gunneridae</taxon>
        <taxon>Pentapetalae</taxon>
        <taxon>asterids</taxon>
        <taxon>lamiids</taxon>
        <taxon>Gentianales</taxon>
        <taxon>Rubiaceae</taxon>
        <taxon>Cinchonoideae</taxon>
        <taxon>Cinchoneae</taxon>
        <taxon>Cinchona</taxon>
    </lineage>
</organism>
<evidence type="ECO:0000313" key="3">
    <source>
        <dbReference type="Proteomes" id="UP001630127"/>
    </source>
</evidence>
<dbReference type="PANTHER" id="PTHR31713">
    <property type="entry name" value="OS02G0177800 PROTEIN"/>
    <property type="match status" value="1"/>
</dbReference>
<dbReference type="EMBL" id="JBJUIK010000011">
    <property type="protein sequence ID" value="KAL3512928.1"/>
    <property type="molecule type" value="Genomic_DNA"/>
</dbReference>
<keyword evidence="3" id="KW-1185">Reference proteome</keyword>
<accession>A0ABD2Z595</accession>
<dbReference type="PANTHER" id="PTHR31713:SF14">
    <property type="entry name" value="CALMODULIN-BINDING PROTEIN 60 A"/>
    <property type="match status" value="1"/>
</dbReference>
<evidence type="ECO:0000259" key="1">
    <source>
        <dbReference type="Pfam" id="PF07887"/>
    </source>
</evidence>
<comment type="caution">
    <text evidence="2">The sequence shown here is derived from an EMBL/GenBank/DDBJ whole genome shotgun (WGS) entry which is preliminary data.</text>
</comment>
<dbReference type="Pfam" id="PF07887">
    <property type="entry name" value="Calmodulin_bind"/>
    <property type="match status" value="1"/>
</dbReference>
<dbReference type="InterPro" id="IPR046831">
    <property type="entry name" value="Calmodulin_bind_N"/>
</dbReference>